<dbReference type="GO" id="GO:0046872">
    <property type="term" value="F:metal ion binding"/>
    <property type="evidence" value="ECO:0007669"/>
    <property type="project" value="UniProtKB-KW"/>
</dbReference>
<reference evidence="17" key="1">
    <citation type="journal article" date="2016" name="Genome Announc.">
        <title>Draft genome sequence of Aspergillus niger strain An76.</title>
        <authorList>
            <person name="Gong W."/>
            <person name="Cheng Z."/>
            <person name="Zhang H."/>
            <person name="Liu L."/>
            <person name="Gao P."/>
            <person name="Wang L."/>
        </authorList>
    </citation>
    <scope>NUCLEOTIDE SEQUENCE [LARGE SCALE GENOMIC DNA]</scope>
    <source>
        <strain evidence="17">An76</strain>
    </source>
</reference>
<proteinExistence type="inferred from homology"/>
<dbReference type="EC" id="4.1.1.102" evidence="10 12"/>
<keyword evidence="3" id="KW-0285">Flavoprotein</keyword>
<dbReference type="Pfam" id="PF20696">
    <property type="entry name" value="UbiD_C"/>
    <property type="match status" value="1"/>
</dbReference>
<keyword evidence="4" id="KW-0288">FMN</keyword>
<feature type="binding site" evidence="12">
    <location>
        <begin position="206"/>
        <end position="207"/>
    </location>
    <ligand>
        <name>prenylated FMN</name>
        <dbReference type="ChEBI" id="CHEBI:87746"/>
    </ligand>
</feature>
<dbReference type="GO" id="GO:0005737">
    <property type="term" value="C:cytoplasm"/>
    <property type="evidence" value="ECO:0007669"/>
    <property type="project" value="UniProtKB-SubCell"/>
</dbReference>
<comment type="catalytic activity">
    <reaction evidence="12">
        <text>(E)-4-coumarate + H(+) = 4-vinylphenol + CO2</text>
        <dbReference type="Rhea" id="RHEA:33227"/>
        <dbReference type="ChEBI" id="CHEBI:1883"/>
        <dbReference type="ChEBI" id="CHEBI:12876"/>
        <dbReference type="ChEBI" id="CHEBI:15378"/>
        <dbReference type="ChEBI" id="CHEBI:16526"/>
        <dbReference type="EC" id="4.1.1.102"/>
    </reaction>
</comment>
<feature type="active site" description="Proton donor" evidence="12">
    <location>
        <position position="297"/>
    </location>
</feature>
<evidence type="ECO:0000256" key="10">
    <source>
        <dbReference type="ARBA" id="ARBA00066982"/>
    </source>
</evidence>
<feature type="binding site" evidence="12">
    <location>
        <position position="248"/>
    </location>
    <ligand>
        <name>prenylated FMN</name>
        <dbReference type="ChEBI" id="CHEBI:87746"/>
    </ligand>
</feature>
<comment type="subcellular location">
    <subcellularLocation>
        <location evidence="12">Cytoplasm</location>
    </subcellularLocation>
</comment>
<gene>
    <name evidence="12" type="primary">FDC1</name>
    <name evidence="16" type="ORF">ABL_10256</name>
</gene>
<dbReference type="VEuPathDB" id="FungiDB:M747DRAFT_256007"/>
<comment type="cofactor">
    <cofactor evidence="1 12">
        <name>Mn(2+)</name>
        <dbReference type="ChEBI" id="CHEBI:29035"/>
    </cofactor>
</comment>
<dbReference type="EMBL" id="BCMY01000032">
    <property type="protein sequence ID" value="GAQ47595.1"/>
    <property type="molecule type" value="Genomic_DNA"/>
</dbReference>
<evidence type="ECO:0000313" key="16">
    <source>
        <dbReference type="EMBL" id="GAQ47595.1"/>
    </source>
</evidence>
<evidence type="ECO:0000256" key="7">
    <source>
        <dbReference type="ARBA" id="ARBA00023211"/>
    </source>
</evidence>
<evidence type="ECO:0000259" key="14">
    <source>
        <dbReference type="Pfam" id="PF20695"/>
    </source>
</evidence>
<dbReference type="InterPro" id="IPR048304">
    <property type="entry name" value="UbiD_Rift_dom"/>
</dbReference>
<dbReference type="InterPro" id="IPR049381">
    <property type="entry name" value="UbiD-like_C"/>
</dbReference>
<dbReference type="OMA" id="NPPWAEN"/>
<keyword evidence="2 12" id="KW-0963">Cytoplasm</keyword>
<comment type="catalytic activity">
    <reaction evidence="9 12">
        <text>(E)-cinnamate + H(+) = styrene + CO2</text>
        <dbReference type="Rhea" id="RHEA:46920"/>
        <dbReference type="ChEBI" id="CHEBI:15378"/>
        <dbReference type="ChEBI" id="CHEBI:15669"/>
        <dbReference type="ChEBI" id="CHEBI:16526"/>
        <dbReference type="ChEBI" id="CHEBI:27452"/>
        <dbReference type="EC" id="4.1.1.102"/>
    </reaction>
</comment>
<feature type="binding site" evidence="12">
    <location>
        <begin position="184"/>
        <end position="189"/>
    </location>
    <ligand>
        <name>prenylated FMN</name>
        <dbReference type="ChEBI" id="CHEBI:87746"/>
    </ligand>
</feature>
<dbReference type="GO" id="GO:0033494">
    <property type="term" value="P:ferulate metabolic process"/>
    <property type="evidence" value="ECO:0007669"/>
    <property type="project" value="UniProtKB-UniRule"/>
</dbReference>
<feature type="binding site" evidence="12">
    <location>
        <position position="184"/>
    </location>
    <ligand>
        <name>Mn(2+)</name>
        <dbReference type="ChEBI" id="CHEBI:29035"/>
    </ligand>
</feature>
<feature type="domain" description="3-octaprenyl-4-hydroxybenzoate carboxy-lyase-like C-terminal" evidence="15">
    <location>
        <begin position="339"/>
        <end position="475"/>
    </location>
</feature>
<dbReference type="InterPro" id="IPR032903">
    <property type="entry name" value="FDC-like"/>
</dbReference>
<dbReference type="PANTHER" id="PTHR30108:SF17">
    <property type="entry name" value="FERULIC ACID DECARBOXYLASE 1"/>
    <property type="match status" value="1"/>
</dbReference>
<feature type="domain" description="3-octaprenyl-4-hydroxybenzoate carboxy-lyase-like N-terminal" evidence="14">
    <location>
        <begin position="31"/>
        <end position="119"/>
    </location>
</feature>
<dbReference type="GO" id="GO:0046281">
    <property type="term" value="P:cinnamic acid catabolic process"/>
    <property type="evidence" value="ECO:0007669"/>
    <property type="project" value="UniProtKB-UniRule"/>
</dbReference>
<protein>
    <recommendedName>
        <fullName evidence="11 12">Ferulic acid decarboxylase 1</fullName>
        <ecNumber evidence="10 12">4.1.1.102</ecNumber>
    </recommendedName>
    <alternativeName>
        <fullName evidence="12">Phenacrylate decarboxylase</fullName>
    </alternativeName>
</protein>
<evidence type="ECO:0000256" key="1">
    <source>
        <dbReference type="ARBA" id="ARBA00001936"/>
    </source>
</evidence>
<dbReference type="VEuPathDB" id="FungiDB:An03g06590"/>
<comment type="cofactor">
    <cofactor evidence="12">
        <name>prenylated FMN</name>
        <dbReference type="ChEBI" id="CHEBI:87746"/>
    </cofactor>
    <text evidence="12">Binds 1 prenylated FMN per subunit.</text>
</comment>
<accession>A0A100IUI5</accession>
<dbReference type="Gene3D" id="3.40.1670.10">
    <property type="entry name" value="UbiD C-terminal domain-like"/>
    <property type="match status" value="1"/>
</dbReference>
<comment type="similarity">
    <text evidence="12">Belongs to the UbiD family. UbiD-like/FDC subfamily.</text>
</comment>
<sequence length="517" mass="57225">MVSQHGVHHGIHHVHETPIQELPHMNFRSYVEALKQDNDLVEIDREIDPDLECGAIIRKVCETDDKAPLFNNLKGAHNGLWRILGAPNSLRSGKDKYGRLARHLALPPSSGMKEILDKMLSAKNAPPIPPNVVKTGACKENVLNEGEFDLTKLPVPLLHQADGGKYIQTYGMHVISSPEKDWTNWSIARAMVYDKDHLAGLVIPPQHVWQMQQKWKAIGKDVPWALCFGVPPAAIMASSMPLPDGCTEAGYIGAMTGHAIDVVKCETNDLYVPANAEIVLEGTMSITETGPEGPFGEMHGYVFPGDSHPCPLYKVNKITYRNGAILPVSNCGRLTDETHTMIGPLAAAEIHQLCKDAGLPVKEAMSPFESQVTWVVLQIDGAKLRQMKTTSEELCRKFGDLIFNHKAGYTIHRLLLVGEDIDVYNWKDVIWAFCTRCRPSLDEYFYDDVRGFPLIPYMGHGNGSPVQGGKVVSDALMPTEYTTGPNWQAADFKNSYPEALQAKVNAEWASMGFKADH</sequence>
<feature type="binding site" evidence="12">
    <location>
        <position position="207"/>
    </location>
    <ligand>
        <name>Mn(2+)</name>
        <dbReference type="ChEBI" id="CHEBI:29035"/>
    </ligand>
</feature>
<dbReference type="Pfam" id="PF01977">
    <property type="entry name" value="UbiD"/>
    <property type="match status" value="1"/>
</dbReference>
<keyword evidence="5 12" id="KW-0479">Metal-binding</keyword>
<dbReference type="NCBIfam" id="TIGR00148">
    <property type="entry name" value="UbiD family decarboxylase"/>
    <property type="match status" value="1"/>
</dbReference>
<evidence type="ECO:0000256" key="3">
    <source>
        <dbReference type="ARBA" id="ARBA00022630"/>
    </source>
</evidence>
<dbReference type="PANTHER" id="PTHR30108">
    <property type="entry name" value="3-OCTAPRENYL-4-HYDROXYBENZOATE CARBOXY-LYASE-RELATED"/>
    <property type="match status" value="1"/>
</dbReference>
<dbReference type="VEuPathDB" id="FungiDB:ASPNIDRAFT2_1092775"/>
<evidence type="ECO:0000259" key="15">
    <source>
        <dbReference type="Pfam" id="PF20696"/>
    </source>
</evidence>
<organism evidence="16 17">
    <name type="scientific">Aspergillus niger</name>
    <dbReference type="NCBI Taxonomy" id="5061"/>
    <lineage>
        <taxon>Eukaryota</taxon>
        <taxon>Fungi</taxon>
        <taxon>Dikarya</taxon>
        <taxon>Ascomycota</taxon>
        <taxon>Pezizomycotina</taxon>
        <taxon>Eurotiomycetes</taxon>
        <taxon>Eurotiomycetidae</taxon>
        <taxon>Eurotiales</taxon>
        <taxon>Aspergillaceae</taxon>
        <taxon>Aspergillus</taxon>
        <taxon>Aspergillus subgen. Circumdati</taxon>
    </lineage>
</organism>
<name>A0A100IUI5_ASPNG</name>
<comment type="function">
    <text evidence="12">Catalyzes the reversible decarboxylation of aromatic carboxylic acids like ferulic acid, p-coumaric acid or cinnamic acid, producing the corresponding vinyl derivatives 4-vinylphenol, 4-vinylguaiacol, and styrene, respectively, which play the role of aroma metabolites.</text>
</comment>
<keyword evidence="8 12" id="KW-0456">Lyase</keyword>
<feature type="binding site" evidence="12">
    <location>
        <position position="248"/>
    </location>
    <ligand>
        <name>Mn(2+)</name>
        <dbReference type="ChEBI" id="CHEBI:29035"/>
    </ligand>
</feature>
<dbReference type="VEuPathDB" id="FungiDB:ATCC64974_75990"/>
<dbReference type="Pfam" id="PF20695">
    <property type="entry name" value="UbiD_N"/>
    <property type="match status" value="1"/>
</dbReference>
<evidence type="ECO:0000256" key="4">
    <source>
        <dbReference type="ARBA" id="ARBA00022643"/>
    </source>
</evidence>
<comment type="catalytic activity">
    <reaction evidence="12">
        <text>(E)-ferulate + H(+) = 2-methoxy-4-vinylphenol + CO2</text>
        <dbReference type="Rhea" id="RHEA:33807"/>
        <dbReference type="ChEBI" id="CHEBI:15378"/>
        <dbReference type="ChEBI" id="CHEBI:16526"/>
        <dbReference type="ChEBI" id="CHEBI:29749"/>
        <dbReference type="ChEBI" id="CHEBI:42438"/>
        <dbReference type="EC" id="4.1.1.102"/>
    </reaction>
</comment>
<evidence type="ECO:0000313" key="17">
    <source>
        <dbReference type="Proteomes" id="UP000068243"/>
    </source>
</evidence>
<evidence type="ECO:0000256" key="12">
    <source>
        <dbReference type="HAMAP-Rule" id="MF_03196"/>
    </source>
</evidence>
<dbReference type="FunFam" id="3.40.1670.10:FF:000004">
    <property type="entry name" value="Ferulic acid decarboxylase 1"/>
    <property type="match status" value="1"/>
</dbReference>
<dbReference type="OrthoDB" id="4878259at2759"/>
<dbReference type="InterPro" id="IPR049383">
    <property type="entry name" value="UbiD-like_N"/>
</dbReference>
<dbReference type="GO" id="GO:0016831">
    <property type="term" value="F:carboxy-lyase activity"/>
    <property type="evidence" value="ECO:0007669"/>
    <property type="project" value="UniProtKB-UniRule"/>
</dbReference>
<comment type="subunit">
    <text evidence="12">Homodimer. May form higher order oligomers.</text>
</comment>
<dbReference type="Gene3D" id="1.20.5.4570">
    <property type="match status" value="1"/>
</dbReference>
<evidence type="ECO:0000256" key="6">
    <source>
        <dbReference type="ARBA" id="ARBA00022793"/>
    </source>
</evidence>
<feature type="domain" description="3-octaprenyl-4-hydroxybenzoate carboxy-lyase-like Rift-related" evidence="13">
    <location>
        <begin position="133"/>
        <end position="333"/>
    </location>
</feature>
<evidence type="ECO:0000256" key="8">
    <source>
        <dbReference type="ARBA" id="ARBA00023239"/>
    </source>
</evidence>
<keyword evidence="6 12" id="KW-0210">Decarboxylase</keyword>
<evidence type="ECO:0000256" key="5">
    <source>
        <dbReference type="ARBA" id="ARBA00022723"/>
    </source>
</evidence>
<evidence type="ECO:0000259" key="13">
    <source>
        <dbReference type="Pfam" id="PF01977"/>
    </source>
</evidence>
<evidence type="ECO:0000256" key="11">
    <source>
        <dbReference type="ARBA" id="ARBA00072003"/>
    </source>
</evidence>
<dbReference type="HAMAP" id="MF_01983">
    <property type="entry name" value="UbiD_FDC"/>
    <property type="match status" value="1"/>
</dbReference>
<dbReference type="InterPro" id="IPR002830">
    <property type="entry name" value="UbiD"/>
</dbReference>
<evidence type="ECO:0000256" key="2">
    <source>
        <dbReference type="ARBA" id="ARBA00022490"/>
    </source>
</evidence>
<dbReference type="SUPFAM" id="SSF50475">
    <property type="entry name" value="FMN-binding split barrel"/>
    <property type="match status" value="1"/>
</dbReference>
<comment type="caution">
    <text evidence="16">The sequence shown here is derived from an EMBL/GenBank/DDBJ whole genome shotgun (WGS) entry which is preliminary data.</text>
</comment>
<feature type="binding site" evidence="12">
    <location>
        <position position="406"/>
    </location>
    <ligand>
        <name>prenylated FMN</name>
        <dbReference type="ChEBI" id="CHEBI:87746"/>
    </ligand>
</feature>
<evidence type="ECO:0000256" key="9">
    <source>
        <dbReference type="ARBA" id="ARBA00051594"/>
    </source>
</evidence>
<dbReference type="AlphaFoldDB" id="A0A100IUI5"/>
<dbReference type="Proteomes" id="UP000068243">
    <property type="component" value="Unassembled WGS sequence"/>
</dbReference>
<keyword evidence="7 12" id="KW-0464">Manganese</keyword>
<dbReference type="SUPFAM" id="SSF143968">
    <property type="entry name" value="UbiD C-terminal domain-like"/>
    <property type="match status" value="1"/>
</dbReference>